<dbReference type="HOGENOM" id="CLU_1833798_0_0_6"/>
<gene>
    <name evidence="1" type="ORF">HMPREF0201_01995</name>
</gene>
<dbReference type="EMBL" id="ATDT01000011">
    <property type="protein sequence ID" value="EPF17638.1"/>
    <property type="molecule type" value="Genomic_DNA"/>
</dbReference>
<evidence type="ECO:0000313" key="2">
    <source>
        <dbReference type="Proteomes" id="UP000014585"/>
    </source>
</evidence>
<reference evidence="1 2" key="1">
    <citation type="submission" date="2013-04" db="EMBL/GenBank/DDBJ databases">
        <authorList>
            <person name="Weinstock G."/>
            <person name="Sodergren E."/>
            <person name="Lobos E.A."/>
            <person name="Fulton L."/>
            <person name="Fulton R."/>
            <person name="Courtney L."/>
            <person name="Fronick C."/>
            <person name="O'Laughlin M."/>
            <person name="Godfrey J."/>
            <person name="Wilson R.M."/>
            <person name="Miner T."/>
            <person name="Farmer C."/>
            <person name="Delehaunty K."/>
            <person name="Cordes M."/>
            <person name="Minx P."/>
            <person name="Tomlinson C."/>
            <person name="Chen J."/>
            <person name="Wollam A."/>
            <person name="Pepin K.H."/>
            <person name="Palsikar V.B."/>
            <person name="Zhang X."/>
            <person name="Suruliraj S."/>
            <person name="Perna N.T."/>
            <person name="Plunkett G."/>
            <person name="Warren W."/>
            <person name="Mitreva M."/>
            <person name="Mardis E.R."/>
            <person name="Wilson R.K."/>
        </authorList>
    </citation>
    <scope>NUCLEOTIDE SEQUENCE [LARGE SCALE GENOMIC DNA]</scope>
    <source>
        <strain evidence="1 2">DSM 4568</strain>
    </source>
</reference>
<accession>S3IVB3</accession>
<sequence length="157" mass="16206">MAQEAAVAIHQPGNQRGVRRGAGYVAADHAGRVVDIDRFVTVLFNGFLQAAADEVKRLIPTDALELPFAALAHSLHRVIQAFRVVDATANGAPAQAGANLMIAIVIQPGIIGFDPVDLFIADVQAQRAAAAAVDRTGSPDHFIFLGDGTGNGGCGAA</sequence>
<comment type="caution">
    <text evidence="1">The sequence shown here is derived from an EMBL/GenBank/DDBJ whole genome shotgun (WGS) entry which is preliminary data.</text>
</comment>
<dbReference type="STRING" id="566551.HMPREF0201_01995"/>
<organism evidence="1 2">
    <name type="scientific">Cedecea davisae DSM 4568</name>
    <dbReference type="NCBI Taxonomy" id="566551"/>
    <lineage>
        <taxon>Bacteria</taxon>
        <taxon>Pseudomonadati</taxon>
        <taxon>Pseudomonadota</taxon>
        <taxon>Gammaproteobacteria</taxon>
        <taxon>Enterobacterales</taxon>
        <taxon>Enterobacteriaceae</taxon>
        <taxon>Cedecea</taxon>
    </lineage>
</organism>
<dbReference type="Proteomes" id="UP000014585">
    <property type="component" value="Unassembled WGS sequence"/>
</dbReference>
<protein>
    <submittedName>
        <fullName evidence="1">Uncharacterized protein</fullName>
    </submittedName>
</protein>
<evidence type="ECO:0000313" key="1">
    <source>
        <dbReference type="EMBL" id="EPF17638.1"/>
    </source>
</evidence>
<proteinExistence type="predicted"/>
<dbReference type="AlphaFoldDB" id="S3IVB3"/>
<name>S3IVB3_9ENTR</name>